<name>A0AA39JEG1_ARMTA</name>
<sequence>MSLPQYQASNAITLAVQSDDFKNMYKEVSDQLNQEPNQLFSYNSTQSILEGFLVDYQSSDDFVFITNANTGKEEVFQVHGVISEVHLPPVLKANQQVHSLPSSYDSSQTLEEYLSEGKFAFTKDNQVAFNKLSVNEDHQLCMIEHIKLGIFCPGQIVNVGVLLRLIKSTAPSPMCFISHLDSVSLISWGVRKLHVFQKTGPLAGS</sequence>
<dbReference type="AlphaFoldDB" id="A0AA39JEG1"/>
<gene>
    <name evidence="1" type="ORF">EV420DRAFT_1485941</name>
</gene>
<evidence type="ECO:0000313" key="2">
    <source>
        <dbReference type="Proteomes" id="UP001175211"/>
    </source>
</evidence>
<dbReference type="GeneID" id="85353869"/>
<accession>A0AA39JEG1</accession>
<keyword evidence="2" id="KW-1185">Reference proteome</keyword>
<reference evidence="1" key="1">
    <citation type="submission" date="2023-06" db="EMBL/GenBank/DDBJ databases">
        <authorList>
            <consortium name="Lawrence Berkeley National Laboratory"/>
            <person name="Ahrendt S."/>
            <person name="Sahu N."/>
            <person name="Indic B."/>
            <person name="Wong-Bajracharya J."/>
            <person name="Merenyi Z."/>
            <person name="Ke H.-M."/>
            <person name="Monk M."/>
            <person name="Kocsube S."/>
            <person name="Drula E."/>
            <person name="Lipzen A."/>
            <person name="Balint B."/>
            <person name="Henrissat B."/>
            <person name="Andreopoulos B."/>
            <person name="Martin F.M."/>
            <person name="Harder C.B."/>
            <person name="Rigling D."/>
            <person name="Ford K.L."/>
            <person name="Foster G.D."/>
            <person name="Pangilinan J."/>
            <person name="Papanicolaou A."/>
            <person name="Barry K."/>
            <person name="LaButti K."/>
            <person name="Viragh M."/>
            <person name="Koriabine M."/>
            <person name="Yan M."/>
            <person name="Riley R."/>
            <person name="Champramary S."/>
            <person name="Plett K.L."/>
            <person name="Tsai I.J."/>
            <person name="Slot J."/>
            <person name="Sipos G."/>
            <person name="Plett J."/>
            <person name="Nagy L.G."/>
            <person name="Grigoriev I.V."/>
        </authorList>
    </citation>
    <scope>NUCLEOTIDE SEQUENCE</scope>
    <source>
        <strain evidence="1">CCBAS 213</strain>
    </source>
</reference>
<protein>
    <submittedName>
        <fullName evidence="1">Uncharacterized protein</fullName>
    </submittedName>
</protein>
<dbReference type="EMBL" id="JAUEPS010000076">
    <property type="protein sequence ID" value="KAK0440475.1"/>
    <property type="molecule type" value="Genomic_DNA"/>
</dbReference>
<dbReference type="RefSeq" id="XP_060323636.1">
    <property type="nucleotide sequence ID" value="XM_060470321.1"/>
</dbReference>
<organism evidence="1 2">
    <name type="scientific">Armillaria tabescens</name>
    <name type="common">Ringless honey mushroom</name>
    <name type="synonym">Agaricus tabescens</name>
    <dbReference type="NCBI Taxonomy" id="1929756"/>
    <lineage>
        <taxon>Eukaryota</taxon>
        <taxon>Fungi</taxon>
        <taxon>Dikarya</taxon>
        <taxon>Basidiomycota</taxon>
        <taxon>Agaricomycotina</taxon>
        <taxon>Agaricomycetes</taxon>
        <taxon>Agaricomycetidae</taxon>
        <taxon>Agaricales</taxon>
        <taxon>Marasmiineae</taxon>
        <taxon>Physalacriaceae</taxon>
        <taxon>Desarmillaria</taxon>
    </lineage>
</organism>
<evidence type="ECO:0000313" key="1">
    <source>
        <dbReference type="EMBL" id="KAK0440475.1"/>
    </source>
</evidence>
<comment type="caution">
    <text evidence="1">The sequence shown here is derived from an EMBL/GenBank/DDBJ whole genome shotgun (WGS) entry which is preliminary data.</text>
</comment>
<proteinExistence type="predicted"/>
<dbReference type="Proteomes" id="UP001175211">
    <property type="component" value="Unassembled WGS sequence"/>
</dbReference>